<evidence type="ECO:0000256" key="1">
    <source>
        <dbReference type="ARBA" id="ARBA00004141"/>
    </source>
</evidence>
<evidence type="ECO:0000313" key="8">
    <source>
        <dbReference type="Proteomes" id="UP000215301"/>
    </source>
</evidence>
<evidence type="ECO:0000256" key="4">
    <source>
        <dbReference type="ARBA" id="ARBA00023136"/>
    </source>
</evidence>
<comment type="subcellular location">
    <subcellularLocation>
        <location evidence="1">Membrane</location>
        <topology evidence="1">Multi-pass membrane protein</topology>
    </subcellularLocation>
</comment>
<protein>
    <recommendedName>
        <fullName evidence="6">TM2 domain-containing protein</fullName>
    </recommendedName>
</protein>
<name>A0A231VMP3_THETR</name>
<gene>
    <name evidence="7" type="ORF">CE561_00855</name>
</gene>
<accession>A0A231VMP3</accession>
<keyword evidence="2 5" id="KW-0812">Transmembrane</keyword>
<dbReference type="Proteomes" id="UP000215301">
    <property type="component" value="Unassembled WGS sequence"/>
</dbReference>
<evidence type="ECO:0000313" key="7">
    <source>
        <dbReference type="EMBL" id="OXT09545.1"/>
    </source>
</evidence>
<feature type="transmembrane region" description="Helical" evidence="5">
    <location>
        <begin position="20"/>
        <end position="48"/>
    </location>
</feature>
<dbReference type="Pfam" id="PF05154">
    <property type="entry name" value="TM2"/>
    <property type="match status" value="1"/>
</dbReference>
<dbReference type="AlphaFoldDB" id="A0A231VMP3"/>
<keyword evidence="4 5" id="KW-0472">Membrane</keyword>
<evidence type="ECO:0000259" key="6">
    <source>
        <dbReference type="Pfam" id="PF05154"/>
    </source>
</evidence>
<evidence type="ECO:0000256" key="2">
    <source>
        <dbReference type="ARBA" id="ARBA00022692"/>
    </source>
</evidence>
<sequence>MDLIVFLGGFGIHRFYLGKTVSVIILLILTLVTVWFTAGIHTLIWLIVDAFFTKKDRRQ</sequence>
<feature type="domain" description="TM2" evidence="6">
    <location>
        <begin position="3"/>
        <end position="47"/>
    </location>
</feature>
<evidence type="ECO:0000256" key="5">
    <source>
        <dbReference type="SAM" id="Phobius"/>
    </source>
</evidence>
<dbReference type="EMBL" id="NKHD01000002">
    <property type="protein sequence ID" value="OXT09545.1"/>
    <property type="molecule type" value="Genomic_DNA"/>
</dbReference>
<evidence type="ECO:0000256" key="3">
    <source>
        <dbReference type="ARBA" id="ARBA00022989"/>
    </source>
</evidence>
<reference evidence="7 8" key="1">
    <citation type="submission" date="2017-06" db="EMBL/GenBank/DDBJ databases">
        <title>Isolation and characterization of a thermophilic and butanogenic Thermoanaerobacterium thermosaccharolyticum M5 capable of efficient degradation of hemicellulose.</title>
        <authorList>
            <person name="Xin F."/>
            <person name="Jiang Y."/>
        </authorList>
    </citation>
    <scope>NUCLEOTIDE SEQUENCE [LARGE SCALE GENOMIC DNA]</scope>
    <source>
        <strain evidence="7 8">M5</strain>
    </source>
</reference>
<dbReference type="InterPro" id="IPR007829">
    <property type="entry name" value="TM2"/>
</dbReference>
<keyword evidence="3 5" id="KW-1133">Transmembrane helix</keyword>
<organism evidence="7 8">
    <name type="scientific">Thermoanaerobacterium thermosaccharolyticum</name>
    <name type="common">Clostridium thermosaccharolyticum</name>
    <dbReference type="NCBI Taxonomy" id="1517"/>
    <lineage>
        <taxon>Bacteria</taxon>
        <taxon>Bacillati</taxon>
        <taxon>Bacillota</taxon>
        <taxon>Clostridia</taxon>
        <taxon>Thermoanaerobacterales</taxon>
        <taxon>Thermoanaerobacteraceae</taxon>
        <taxon>Thermoanaerobacterium</taxon>
    </lineage>
</organism>
<dbReference type="GO" id="GO:0016020">
    <property type="term" value="C:membrane"/>
    <property type="evidence" value="ECO:0007669"/>
    <property type="project" value="UniProtKB-SubCell"/>
</dbReference>
<proteinExistence type="predicted"/>
<dbReference type="RefSeq" id="WP_094043297.1">
    <property type="nucleotide sequence ID" value="NZ_CP117247.1"/>
</dbReference>
<comment type="caution">
    <text evidence="7">The sequence shown here is derived from an EMBL/GenBank/DDBJ whole genome shotgun (WGS) entry which is preliminary data.</text>
</comment>